<dbReference type="PANTHER" id="PTHR48109">
    <property type="entry name" value="DIHYDROOROTATE DEHYDROGENASE (QUINONE), MITOCHONDRIAL-RELATED"/>
    <property type="match status" value="1"/>
</dbReference>
<keyword evidence="11" id="KW-0999">Mitochondrion inner membrane</keyword>
<dbReference type="SUPFAM" id="SSF51395">
    <property type="entry name" value="FMN-linked oxidoreductases"/>
    <property type="match status" value="1"/>
</dbReference>
<dbReference type="PROSITE" id="PS00912">
    <property type="entry name" value="DHODEHASE_2"/>
    <property type="match status" value="1"/>
</dbReference>
<evidence type="ECO:0000256" key="2">
    <source>
        <dbReference type="ARBA" id="ARBA00005161"/>
    </source>
</evidence>
<dbReference type="GO" id="GO:0006207">
    <property type="term" value="P:'de novo' pyrimidine nucleobase biosynthetic process"/>
    <property type="evidence" value="ECO:0007669"/>
    <property type="project" value="InterPro"/>
</dbReference>
<evidence type="ECO:0000256" key="11">
    <source>
        <dbReference type="RuleBase" id="RU361255"/>
    </source>
</evidence>
<evidence type="ECO:0000256" key="10">
    <source>
        <dbReference type="ARBA" id="ARBA00048639"/>
    </source>
</evidence>
<comment type="cofactor">
    <cofactor evidence="11">
        <name>FMN</name>
        <dbReference type="ChEBI" id="CHEBI:58210"/>
    </cofactor>
    <text evidence="11">Binds 1 FMN per subunit.</text>
</comment>
<keyword evidence="8 11" id="KW-0560">Oxidoreductase</keyword>
<dbReference type="GO" id="GO:0106430">
    <property type="term" value="F:dihydroorotate dehydrogenase (quinone) activity"/>
    <property type="evidence" value="ECO:0007669"/>
    <property type="project" value="UniProtKB-EC"/>
</dbReference>
<dbReference type="AlphaFoldDB" id="A0A9W8B2V2"/>
<dbReference type="NCBIfam" id="NF003645">
    <property type="entry name" value="PRK05286.1-2"/>
    <property type="match status" value="1"/>
</dbReference>
<keyword evidence="6 11" id="KW-0285">Flavoprotein</keyword>
<sequence length="470" mass="50414">MTAVTATARWAASQKVGQTLRTPRAAVTVAKQPTGFARAFHGSAATFRATVPKSALGRGLAATRRGFVTAGLVVGTLAGSAYLWDSRAAIYPYVVMPALRLFDAEDTHAFSIQLAKWGLVPRDTSRDQPEPALETKLWGKTVVNPLGLAAGYDKNGEAIDAMYGLGFGLVEVGSITPAPQPGNPRPRVFRLPEEKACINRYGFNSQGHEATRQRLVDRFWRKAIANQPGTDDETTAAAQVPVEQQYRSGVPGRLLGINLGKNTNSPQDSYDDYVRGVQAFGALADYLVVNVSCPNTPGQRDQQKGDKLEQLLKQVVSERDQLEGHRPPLVVKISPDLSEAELTQIAQASLKARVDGIIVSNTTTQRPRGLHASSAVLHERGGLSGPPVQDLSLQALKTVYRLTRGEIPLIGCGGIGSGADALRFARAGASAVQIYTSMSYDGPGVPRRIKDEVVQLLEGQKWSSVVGKDA</sequence>
<evidence type="ECO:0000259" key="12">
    <source>
        <dbReference type="Pfam" id="PF01180"/>
    </source>
</evidence>
<evidence type="ECO:0000313" key="14">
    <source>
        <dbReference type="Proteomes" id="UP001151582"/>
    </source>
</evidence>
<accession>A0A9W8B2V2</accession>
<dbReference type="CDD" id="cd04738">
    <property type="entry name" value="DHOD_2_like"/>
    <property type="match status" value="1"/>
</dbReference>
<keyword evidence="11" id="KW-0496">Mitochondrion</keyword>
<dbReference type="EC" id="1.3.5.2" evidence="4 11"/>
<evidence type="ECO:0000256" key="4">
    <source>
        <dbReference type="ARBA" id="ARBA00012791"/>
    </source>
</evidence>
<evidence type="ECO:0000256" key="9">
    <source>
        <dbReference type="ARBA" id="ARBA00023136"/>
    </source>
</evidence>
<dbReference type="GO" id="GO:0005743">
    <property type="term" value="C:mitochondrial inner membrane"/>
    <property type="evidence" value="ECO:0007669"/>
    <property type="project" value="UniProtKB-SubCell"/>
</dbReference>
<evidence type="ECO:0000256" key="5">
    <source>
        <dbReference type="ARBA" id="ARBA00017599"/>
    </source>
</evidence>
<name>A0A9W8B2V2_9FUNG</name>
<dbReference type="OrthoDB" id="14784at2759"/>
<dbReference type="NCBIfam" id="NF003652">
    <property type="entry name" value="PRK05286.2-5"/>
    <property type="match status" value="1"/>
</dbReference>
<evidence type="ECO:0000313" key="13">
    <source>
        <dbReference type="EMBL" id="KAJ1973299.1"/>
    </source>
</evidence>
<keyword evidence="7 11" id="KW-0288">FMN</keyword>
<reference evidence="13" key="1">
    <citation type="submission" date="2022-07" db="EMBL/GenBank/DDBJ databases">
        <title>Phylogenomic reconstructions and comparative analyses of Kickxellomycotina fungi.</title>
        <authorList>
            <person name="Reynolds N.K."/>
            <person name="Stajich J.E."/>
            <person name="Barry K."/>
            <person name="Grigoriev I.V."/>
            <person name="Crous P."/>
            <person name="Smith M.E."/>
        </authorList>
    </citation>
    <scope>NUCLEOTIDE SEQUENCE</scope>
    <source>
        <strain evidence="13">RSA 567</strain>
    </source>
</reference>
<protein>
    <recommendedName>
        <fullName evidence="5 11">Dihydroorotate dehydrogenase (quinone), mitochondrial</fullName>
        <shortName evidence="11">DHOdehase</shortName>
        <ecNumber evidence="4 11">1.3.5.2</ecNumber>
    </recommendedName>
</protein>
<feature type="domain" description="Dihydroorotate dehydrogenase catalytic" evidence="12">
    <location>
        <begin position="133"/>
        <end position="457"/>
    </location>
</feature>
<proteinExistence type="inferred from homology"/>
<comment type="catalytic activity">
    <reaction evidence="10 11">
        <text>(S)-dihydroorotate + a quinone = orotate + a quinol</text>
        <dbReference type="Rhea" id="RHEA:30187"/>
        <dbReference type="ChEBI" id="CHEBI:24646"/>
        <dbReference type="ChEBI" id="CHEBI:30839"/>
        <dbReference type="ChEBI" id="CHEBI:30864"/>
        <dbReference type="ChEBI" id="CHEBI:132124"/>
        <dbReference type="EC" id="1.3.5.2"/>
    </reaction>
</comment>
<dbReference type="GO" id="GO:0009220">
    <property type="term" value="P:pyrimidine ribonucleotide biosynthetic process"/>
    <property type="evidence" value="ECO:0007669"/>
    <property type="project" value="TreeGrafter"/>
</dbReference>
<evidence type="ECO:0000256" key="8">
    <source>
        <dbReference type="ARBA" id="ARBA00023002"/>
    </source>
</evidence>
<evidence type="ECO:0000256" key="1">
    <source>
        <dbReference type="ARBA" id="ARBA00004370"/>
    </source>
</evidence>
<dbReference type="EMBL" id="JANBQB010000853">
    <property type="protein sequence ID" value="KAJ1973299.1"/>
    <property type="molecule type" value="Genomic_DNA"/>
</dbReference>
<dbReference type="PANTHER" id="PTHR48109:SF4">
    <property type="entry name" value="DIHYDROOROTATE DEHYDROGENASE (QUINONE), MITOCHONDRIAL"/>
    <property type="match status" value="1"/>
</dbReference>
<dbReference type="InterPro" id="IPR050074">
    <property type="entry name" value="DHO_dehydrogenase"/>
</dbReference>
<organism evidence="13 14">
    <name type="scientific">Dimargaris verticillata</name>
    <dbReference type="NCBI Taxonomy" id="2761393"/>
    <lineage>
        <taxon>Eukaryota</taxon>
        <taxon>Fungi</taxon>
        <taxon>Fungi incertae sedis</taxon>
        <taxon>Zoopagomycota</taxon>
        <taxon>Kickxellomycotina</taxon>
        <taxon>Dimargaritomycetes</taxon>
        <taxon>Dimargaritales</taxon>
        <taxon>Dimargaritaceae</taxon>
        <taxon>Dimargaris</taxon>
    </lineage>
</organism>
<dbReference type="PROSITE" id="PS00911">
    <property type="entry name" value="DHODEHASE_1"/>
    <property type="match status" value="1"/>
</dbReference>
<dbReference type="Pfam" id="PF01180">
    <property type="entry name" value="DHO_dh"/>
    <property type="match status" value="1"/>
</dbReference>
<evidence type="ECO:0000256" key="7">
    <source>
        <dbReference type="ARBA" id="ARBA00022643"/>
    </source>
</evidence>
<dbReference type="Proteomes" id="UP001151582">
    <property type="component" value="Unassembled WGS sequence"/>
</dbReference>
<evidence type="ECO:0000256" key="3">
    <source>
        <dbReference type="ARBA" id="ARBA00005359"/>
    </source>
</evidence>
<gene>
    <name evidence="13" type="primary">URA1</name>
    <name evidence="13" type="ORF">H4R34_005124</name>
</gene>
<keyword evidence="9" id="KW-0472">Membrane</keyword>
<comment type="caution">
    <text evidence="13">The sequence shown here is derived from an EMBL/GenBank/DDBJ whole genome shotgun (WGS) entry which is preliminary data.</text>
</comment>
<comment type="pathway">
    <text evidence="2 11">Pyrimidine metabolism; UMP biosynthesis via de novo pathway; orotate from (S)-dihydroorotate (quinone route): step 1/1.</text>
</comment>
<dbReference type="InterPro" id="IPR005719">
    <property type="entry name" value="Dihydroorotate_DH_2"/>
</dbReference>
<comment type="similarity">
    <text evidence="3 11">Belongs to the dihydroorotate dehydrogenase family. Type 2 subfamily.</text>
</comment>
<dbReference type="NCBIfam" id="TIGR01036">
    <property type="entry name" value="pyrD_sub2"/>
    <property type="match status" value="1"/>
</dbReference>
<dbReference type="InterPro" id="IPR005720">
    <property type="entry name" value="Dihydroorotate_DH_cat"/>
</dbReference>
<comment type="subcellular location">
    <subcellularLocation>
        <location evidence="1">Membrane</location>
    </subcellularLocation>
    <subcellularLocation>
        <location evidence="11">Mitochondrion inner membrane</location>
        <topology evidence="11">Single-pass membrane protein</topology>
    </subcellularLocation>
</comment>
<keyword evidence="14" id="KW-1185">Reference proteome</keyword>
<dbReference type="Gene3D" id="3.20.20.70">
    <property type="entry name" value="Aldolase class I"/>
    <property type="match status" value="1"/>
</dbReference>
<dbReference type="InterPro" id="IPR013785">
    <property type="entry name" value="Aldolase_TIM"/>
</dbReference>
<dbReference type="InterPro" id="IPR001295">
    <property type="entry name" value="Dihydroorotate_DH_CS"/>
</dbReference>
<evidence type="ECO:0000256" key="6">
    <source>
        <dbReference type="ARBA" id="ARBA00022630"/>
    </source>
</evidence>